<keyword evidence="2" id="KW-0131">Cell cycle</keyword>
<name>A0A6A4HS09_9AGAR</name>
<dbReference type="OrthoDB" id="2123378at2759"/>
<dbReference type="InterPro" id="IPR052007">
    <property type="entry name" value="Bud4"/>
</dbReference>
<feature type="compositionally biased region" description="Basic and acidic residues" evidence="3">
    <location>
        <begin position="1079"/>
        <end position="1089"/>
    </location>
</feature>
<feature type="compositionally biased region" description="Acidic residues" evidence="3">
    <location>
        <begin position="605"/>
        <end position="637"/>
    </location>
</feature>
<proteinExistence type="predicted"/>
<dbReference type="Proteomes" id="UP000799118">
    <property type="component" value="Unassembled WGS sequence"/>
</dbReference>
<organism evidence="6 7">
    <name type="scientific">Gymnopus androsaceus JB14</name>
    <dbReference type="NCBI Taxonomy" id="1447944"/>
    <lineage>
        <taxon>Eukaryota</taxon>
        <taxon>Fungi</taxon>
        <taxon>Dikarya</taxon>
        <taxon>Basidiomycota</taxon>
        <taxon>Agaricomycotina</taxon>
        <taxon>Agaricomycetes</taxon>
        <taxon>Agaricomycetidae</taxon>
        <taxon>Agaricales</taxon>
        <taxon>Marasmiineae</taxon>
        <taxon>Omphalotaceae</taxon>
        <taxon>Gymnopus</taxon>
    </lineage>
</organism>
<keyword evidence="4" id="KW-0472">Membrane</keyword>
<dbReference type="InterPro" id="IPR011993">
    <property type="entry name" value="PH-like_dom_sf"/>
</dbReference>
<keyword evidence="4" id="KW-1133">Transmembrane helix</keyword>
<evidence type="ECO:0000256" key="2">
    <source>
        <dbReference type="ARBA" id="ARBA00023306"/>
    </source>
</evidence>
<keyword evidence="7" id="KW-1185">Reference proteome</keyword>
<dbReference type="Gene3D" id="2.30.29.30">
    <property type="entry name" value="Pleckstrin-homology domain (PH domain)/Phosphotyrosine-binding domain (PTB)"/>
    <property type="match status" value="1"/>
</dbReference>
<evidence type="ECO:0000256" key="1">
    <source>
        <dbReference type="ARBA" id="ARBA00022618"/>
    </source>
</evidence>
<feature type="compositionally biased region" description="Polar residues" evidence="3">
    <location>
        <begin position="866"/>
        <end position="875"/>
    </location>
</feature>
<feature type="compositionally biased region" description="Polar residues" evidence="3">
    <location>
        <begin position="374"/>
        <end position="386"/>
    </location>
</feature>
<feature type="compositionally biased region" description="Basic and acidic residues" evidence="3">
    <location>
        <begin position="481"/>
        <end position="507"/>
    </location>
</feature>
<dbReference type="PANTHER" id="PTHR36100:SF1">
    <property type="entry name" value="BUD SITE SELECTION PROTEIN 4"/>
    <property type="match status" value="1"/>
</dbReference>
<keyword evidence="4" id="KW-0812">Transmembrane</keyword>
<sequence>MTSPTTGSAMPTGSTAAPALPSFNNTLGALFIGSAVSTALYGVVCMQTFVYFTSRRAKVDNWFLRGLVSLVLDTVHTVFYLAALYKYLITDFVNPLALLAGGPTSGSKLILLIAVILLIQMFFCRRLWVISATAFNVPVRVALVALAGALSLLSCGKYHNLSPLPAHGVVAVSIVGYNQHSTIMTDPSANFELSLKISTASGIVFDAIVTTALATSLYRAKSGIRKSNHVINMIIAWTVNTNLITTLLSLAQLITFLAFPHTTIYGGIVLVLPKSYINSFLATLNSREFFQRKLKEDTNSGAGNEHWHLCNGDHRVQYFDCLMERKVEPLRPLFFLSDSEPHIIPDIPKSSDPEQRTKATFLLTNCNVKARSSSTQLRNKLLSNSPDPMKSSILRESNMGWSSPPTSSDNTAATSPLRISKRESSPTLRPTQADLARRSSSSYRAMRNNNLVSKSPFKSQIPTSSTPSRQPPLASFPTRRVSGEKRPRPPSMHDEAENENDRPLSLKRDRKQSKAYQVIIEKEPVTKSPFRQPPASRKFSPPPPPPPSRTLTNGSPTRPALVTKRMHGPRLSGARRERRKTVTFDPNCDVLEFPRDPDTSGEVVESGDEDDYGNDEDEDSDQEDSDQEAGEPMELDADTSISGLVDEMFAGSRQTSTPPRQHSNQLPADLETEDGVPLGRSHHAERAMKHHENHTLVEPPISHTPPFPIHATATSPPPSTPTYRNQVSSPPLGRSTHPERVQLARMEEEEIDRDVKMLPESPSPVKSRTRSHTEDEGLDGLIPKFELPGHTPIKNNHSTGSDPFALPSLKDEPFPQDAGSLAQDESLISTATTEHSEVNISALEQELGNDRLMNTSLEASPITHEASFTRSNSPARRSPLPPIPSSVPHRISSPVMRSPSPLSPRGSPTAFSSPNGVRPRINRDDVQRRLFRPRSFGSASPSGSPKANGDTGPVPRPSADRQRIVDLSLDHNLDRDREHDINVDLLGSEIKFEREVDKDAASVLTTMTDNSAELATIETAEKRKVVAVGVVQQHEPVETEASMEVTHDITMDMEGEEGEKSLELEEEPEEEEVEEAEPEHEYEPEPQREDPLEPIEVIQATQLHDQSYSGDEVDSGIDDDDEEEFGLLKAPEPALTNNNKKLKFDFGSKFGLGKLGFTGMGLSSEDLTESVLGSGSGSGLQRGDDHDLRAANSENASRFRQLPSTGLWTMLRMWEEAVWRNLETFSWITLRKGKILVNLLEVVNQCNALRLIPDNIRTREAMIIERRRKMRRIEDGIFDDDDDEEGGFVAAPAQLNVPVGRPSRRRSMSTGDAEDLSGVIRLRRSLRKNSEAPEKKKKYFIREHQGTIYASSDVSHMAGPGDVNTGKAWRTVRRPSDMNEYSKQIKEFRAQEKPGKAYGKVFVKVLGVKGLVVPLPERQTAVSCTLNNGIHFVTTPDFRLGKDCRIEQEFELVEHSKLEFTLTLKVRRDPHIIAQFKAVVPPAPQPPPVMVSNPSSSSSKSSGGMRSFFHSSPKKNKDKDKRLNTPPIPAPAPPRLPPPRLTENLARYLKPDGTLARAFISFKDIVGRCDTRLFETTFPLIGQRAELGNKTSTVQVGELVLQMFRLPPLPGLPPQELPQSLEECHRGLRHVNWHKMTYFEGTLTQNGGDCSSWRRRQLRVIGSNLVAFNDVTKRVTATISLRNAIAVEDNQDPHKREGGMRSPASGASRYHDEYDGLFGVERSFRLVFPTEEILFFADTDEEKMKWLEVLRALVGHIPPHPLWAELLWQRQEDLNKTRKAQPQGAASGSSHPV</sequence>
<protein>
    <recommendedName>
        <fullName evidence="5">PH domain-containing protein</fullName>
    </recommendedName>
</protein>
<feature type="region of interest" description="Disordered" evidence="3">
    <location>
        <begin position="374"/>
        <end position="962"/>
    </location>
</feature>
<evidence type="ECO:0000259" key="5">
    <source>
        <dbReference type="PROSITE" id="PS50003"/>
    </source>
</evidence>
<accession>A0A6A4HS09</accession>
<evidence type="ECO:0000313" key="7">
    <source>
        <dbReference type="Proteomes" id="UP000799118"/>
    </source>
</evidence>
<feature type="transmembrane region" description="Helical" evidence="4">
    <location>
        <begin position="230"/>
        <end position="259"/>
    </location>
</feature>
<evidence type="ECO:0000256" key="4">
    <source>
        <dbReference type="SAM" id="Phobius"/>
    </source>
</evidence>
<feature type="compositionally biased region" description="Pro residues" evidence="3">
    <location>
        <begin position="1526"/>
        <end position="1540"/>
    </location>
</feature>
<feature type="transmembrane region" description="Helical" evidence="4">
    <location>
        <begin position="109"/>
        <end position="129"/>
    </location>
</feature>
<feature type="transmembrane region" description="Helical" evidence="4">
    <location>
        <begin position="197"/>
        <end position="218"/>
    </location>
</feature>
<dbReference type="InterPro" id="IPR045339">
    <property type="entry name" value="DUF6534"/>
</dbReference>
<keyword evidence="1" id="KW-0132">Cell division</keyword>
<feature type="transmembrane region" description="Helical" evidence="4">
    <location>
        <begin position="27"/>
        <end position="50"/>
    </location>
</feature>
<dbReference type="InterPro" id="IPR001849">
    <property type="entry name" value="PH_domain"/>
</dbReference>
<feature type="compositionally biased region" description="Low complexity" evidence="3">
    <location>
        <begin position="1490"/>
        <end position="1502"/>
    </location>
</feature>
<feature type="compositionally biased region" description="Polar residues" evidence="3">
    <location>
        <begin position="652"/>
        <end position="666"/>
    </location>
</feature>
<feature type="compositionally biased region" description="Polar residues" evidence="3">
    <location>
        <begin position="451"/>
        <end position="468"/>
    </location>
</feature>
<dbReference type="EMBL" id="ML769465">
    <property type="protein sequence ID" value="KAE9399757.1"/>
    <property type="molecule type" value="Genomic_DNA"/>
</dbReference>
<gene>
    <name evidence="6" type="ORF">BT96DRAFT_939185</name>
</gene>
<feature type="compositionally biased region" description="Low complexity" evidence="3">
    <location>
        <begin position="897"/>
        <end position="908"/>
    </location>
</feature>
<feature type="region of interest" description="Disordered" evidence="3">
    <location>
        <begin position="1170"/>
        <end position="1192"/>
    </location>
</feature>
<feature type="compositionally biased region" description="Acidic residues" evidence="3">
    <location>
        <begin position="1064"/>
        <end position="1078"/>
    </location>
</feature>
<dbReference type="Pfam" id="PF00169">
    <property type="entry name" value="PH"/>
    <property type="match status" value="1"/>
</dbReference>
<feature type="region of interest" description="Disordered" evidence="3">
    <location>
        <begin position="1055"/>
        <end position="1089"/>
    </location>
</feature>
<dbReference type="GO" id="GO:0051301">
    <property type="term" value="P:cell division"/>
    <property type="evidence" value="ECO:0007669"/>
    <property type="project" value="UniProtKB-KW"/>
</dbReference>
<feature type="transmembrane region" description="Helical" evidence="4">
    <location>
        <begin position="62"/>
        <end position="89"/>
    </location>
</feature>
<dbReference type="Pfam" id="PF20152">
    <property type="entry name" value="DUF6534"/>
    <property type="match status" value="1"/>
</dbReference>
<feature type="domain" description="PH" evidence="5">
    <location>
        <begin position="1636"/>
        <end position="1755"/>
    </location>
</feature>
<feature type="region of interest" description="Disordered" evidence="3">
    <location>
        <begin position="1483"/>
        <end position="1540"/>
    </location>
</feature>
<reference evidence="6" key="1">
    <citation type="journal article" date="2019" name="Environ. Microbiol.">
        <title>Fungal ecological strategies reflected in gene transcription - a case study of two litter decomposers.</title>
        <authorList>
            <person name="Barbi F."/>
            <person name="Kohler A."/>
            <person name="Barry K."/>
            <person name="Baskaran P."/>
            <person name="Daum C."/>
            <person name="Fauchery L."/>
            <person name="Ihrmark K."/>
            <person name="Kuo A."/>
            <person name="LaButti K."/>
            <person name="Lipzen A."/>
            <person name="Morin E."/>
            <person name="Grigoriev I.V."/>
            <person name="Henrissat B."/>
            <person name="Lindahl B."/>
            <person name="Martin F."/>
        </authorList>
    </citation>
    <scope>NUCLEOTIDE SEQUENCE</scope>
    <source>
        <strain evidence="6">JB14</strain>
    </source>
</reference>
<dbReference type="PROSITE" id="PS50003">
    <property type="entry name" value="PH_DOMAIN"/>
    <property type="match status" value="1"/>
</dbReference>
<feature type="compositionally biased region" description="Low complexity" evidence="3">
    <location>
        <begin position="438"/>
        <end position="450"/>
    </location>
</feature>
<dbReference type="SUPFAM" id="SSF50729">
    <property type="entry name" value="PH domain-like"/>
    <property type="match status" value="1"/>
</dbReference>
<dbReference type="SMART" id="SM00233">
    <property type="entry name" value="PH"/>
    <property type="match status" value="1"/>
</dbReference>
<evidence type="ECO:0000256" key="3">
    <source>
        <dbReference type="SAM" id="MobiDB-lite"/>
    </source>
</evidence>
<evidence type="ECO:0000313" key="6">
    <source>
        <dbReference type="EMBL" id="KAE9399757.1"/>
    </source>
</evidence>
<dbReference type="PANTHER" id="PTHR36100">
    <property type="entry name" value="BUD SITE SELECTION PROTEIN 4"/>
    <property type="match status" value="1"/>
</dbReference>
<dbReference type="GO" id="GO:0005525">
    <property type="term" value="F:GTP binding"/>
    <property type="evidence" value="ECO:0007669"/>
    <property type="project" value="TreeGrafter"/>
</dbReference>
<feature type="compositionally biased region" description="Polar residues" evidence="3">
    <location>
        <begin position="399"/>
        <end position="414"/>
    </location>
</feature>
<feature type="compositionally biased region" description="Basic and acidic residues" evidence="3">
    <location>
        <begin position="736"/>
        <end position="746"/>
    </location>
</feature>